<name>A0A2D2Q1D2_PARLV</name>
<dbReference type="Proteomes" id="UP000231057">
    <property type="component" value="Chromosome"/>
</dbReference>
<dbReference type="AlphaFoldDB" id="A0A2D2Q1D2"/>
<reference evidence="1 2" key="1">
    <citation type="submission" date="2016-11" db="EMBL/GenBank/DDBJ databases">
        <title>Complete genome sequence of thermophilic cyanobacteria strain Synechococcus sp. PCC6715.</title>
        <authorList>
            <person name="Tang J."/>
            <person name="Daroch M."/>
            <person name="Liang Y."/>
            <person name="Jiang D."/>
            <person name="Shah M."/>
        </authorList>
    </citation>
    <scope>NUCLEOTIDE SEQUENCE [LARGE SCALE GENOMIC DNA]</scope>
    <source>
        <strain evidence="1 2">PCC 6715</strain>
    </source>
</reference>
<evidence type="ECO:0000313" key="2">
    <source>
        <dbReference type="Proteomes" id="UP000231057"/>
    </source>
</evidence>
<dbReference type="KEGG" id="slw:BRW62_05430"/>
<gene>
    <name evidence="1" type="ORF">BRW62_05430</name>
</gene>
<sequence length="79" mass="9267">MRGVYMRLEDTFKRLKPHLLPTMFMKPPKTYTKANSAMFWVLVGKEYLPVVTTMRPIECQRSCIEPIQSWLTTDQTTAL</sequence>
<evidence type="ECO:0000313" key="1">
    <source>
        <dbReference type="EMBL" id="ATS18286.1"/>
    </source>
</evidence>
<proteinExistence type="predicted"/>
<accession>A0A2D2Q1D2</accession>
<keyword evidence="2" id="KW-1185">Reference proteome</keyword>
<organism evidence="1 2">
    <name type="scientific">Parathermosynechococcus lividus PCC 6715</name>
    <dbReference type="NCBI Taxonomy" id="1917166"/>
    <lineage>
        <taxon>Bacteria</taxon>
        <taxon>Bacillati</taxon>
        <taxon>Cyanobacteriota</taxon>
        <taxon>Cyanophyceae</taxon>
        <taxon>Acaryochloridales</taxon>
        <taxon>Thermosynechococcaceae</taxon>
        <taxon>Parathermosynechococcus</taxon>
    </lineage>
</organism>
<protein>
    <submittedName>
        <fullName evidence="1">Uncharacterized protein</fullName>
    </submittedName>
</protein>
<reference evidence="2" key="2">
    <citation type="journal article" date="2022" name="Front. Microbiol.">
        <title>Comparative Genomic Analysis Revealed Distinct Molecular Components and Organization of CO2-Concentrating Mechanism in Thermophilic Cyanobacteria.</title>
        <authorList>
            <person name="Tang J."/>
            <person name="Zhou H."/>
            <person name="Yao D."/>
            <person name="Riaz S."/>
            <person name="You D."/>
            <person name="Klepacz-Smolka A."/>
            <person name="Daroch M."/>
        </authorList>
    </citation>
    <scope>NUCLEOTIDE SEQUENCE [LARGE SCALE GENOMIC DNA]</scope>
    <source>
        <strain evidence="2">PCC 6715</strain>
    </source>
</reference>
<dbReference type="EMBL" id="CP018092">
    <property type="protein sequence ID" value="ATS18286.1"/>
    <property type="molecule type" value="Genomic_DNA"/>
</dbReference>